<evidence type="ECO:0000313" key="3">
    <source>
        <dbReference type="Proteomes" id="UP000059680"/>
    </source>
</evidence>
<dbReference type="eggNOG" id="ENOG502R52P">
    <property type="taxonomic scope" value="Eukaryota"/>
</dbReference>
<reference evidence="2 3" key="3">
    <citation type="journal article" date="2013" name="Rice">
        <title>Improvement of the Oryza sativa Nipponbare reference genome using next generation sequence and optical map data.</title>
        <authorList>
            <person name="Kawahara Y."/>
            <person name="de la Bastide M."/>
            <person name="Hamilton J.P."/>
            <person name="Kanamori H."/>
            <person name="McCombie W.R."/>
            <person name="Ouyang S."/>
            <person name="Schwartz D.C."/>
            <person name="Tanaka T."/>
            <person name="Wu J."/>
            <person name="Zhou S."/>
            <person name="Childs K.L."/>
            <person name="Davidson R.M."/>
            <person name="Lin H."/>
            <person name="Quesada-Ocampo L."/>
            <person name="Vaillancourt B."/>
            <person name="Sakai H."/>
            <person name="Lee S.S."/>
            <person name="Kim J."/>
            <person name="Numa H."/>
            <person name="Itoh T."/>
            <person name="Buell C.R."/>
            <person name="Matsumoto T."/>
        </authorList>
    </citation>
    <scope>NUCLEOTIDE SEQUENCE [LARGE SCALE GENOMIC DNA]</scope>
    <source>
        <strain evidence="3">cv. Nipponbare</strain>
    </source>
</reference>
<accession>A0A0N7KRX9</accession>
<dbReference type="Gramene" id="Os10t0472501-00">
    <property type="protein sequence ID" value="Os10t0472501-00"/>
    <property type="gene ID" value="Os10g0472501"/>
</dbReference>
<dbReference type="PANTHER" id="PTHR34657:SF7">
    <property type="entry name" value="OS10G0472501 PROTEIN"/>
    <property type="match status" value="1"/>
</dbReference>
<feature type="region of interest" description="Disordered" evidence="1">
    <location>
        <begin position="41"/>
        <end position="69"/>
    </location>
</feature>
<evidence type="ECO:0000256" key="1">
    <source>
        <dbReference type="SAM" id="MobiDB-lite"/>
    </source>
</evidence>
<dbReference type="PaxDb" id="39947-A0A0N7KRX9"/>
<dbReference type="PANTHER" id="PTHR34657">
    <property type="entry name" value="EMBRYO SAC DEVELOPMENT ARREST 6"/>
    <property type="match status" value="1"/>
</dbReference>
<sequence>MFCLPNRPTKNVIMVALGMPLYSHSQPKTPSPRRGRLLAMEAQQQQGRIPARKRKGRDGAAGGSPDAAPGAGSRLLAGYLAHEFLTAGTVLGERLAAGTTPEEGGGGRYEAVAALVHGGGARVPGVVNPAQLAAWVRT</sequence>
<protein>
    <submittedName>
        <fullName evidence="2">Os10g0472501 protein</fullName>
    </submittedName>
</protein>
<name>A0A0N7KRX9_ORYSJ</name>
<reference evidence="2 3" key="2">
    <citation type="journal article" date="2013" name="Plant Cell Physiol.">
        <title>Rice Annotation Project Database (RAP-DB): an integrative and interactive database for rice genomics.</title>
        <authorList>
            <person name="Sakai H."/>
            <person name="Lee S.S."/>
            <person name="Tanaka T."/>
            <person name="Numa H."/>
            <person name="Kim J."/>
            <person name="Kawahara Y."/>
            <person name="Wakimoto H."/>
            <person name="Yang C.C."/>
            <person name="Iwamoto M."/>
            <person name="Abe T."/>
            <person name="Yamada Y."/>
            <person name="Muto A."/>
            <person name="Inokuchi H."/>
            <person name="Ikemura T."/>
            <person name="Matsumoto T."/>
            <person name="Sasaki T."/>
            <person name="Itoh T."/>
        </authorList>
    </citation>
    <scope>NUCLEOTIDE SEQUENCE [LARGE SCALE GENOMIC DNA]</scope>
    <source>
        <strain evidence="3">cv. Nipponbare</strain>
    </source>
</reference>
<gene>
    <name evidence="2" type="ordered locus">Os10g0472501</name>
    <name evidence="2" type="ORF">OSNPB_100472501</name>
</gene>
<keyword evidence="3" id="KW-1185">Reference proteome</keyword>
<evidence type="ECO:0000313" key="2">
    <source>
        <dbReference type="EMBL" id="BAT11266.1"/>
    </source>
</evidence>
<proteinExistence type="predicted"/>
<dbReference type="Proteomes" id="UP000059680">
    <property type="component" value="Chromosome 10"/>
</dbReference>
<dbReference type="EMBL" id="AP014966">
    <property type="protein sequence ID" value="BAT11266.1"/>
    <property type="molecule type" value="Genomic_DNA"/>
</dbReference>
<dbReference type="OMA" id="LTHGTIF"/>
<dbReference type="AlphaFoldDB" id="A0A0N7KRX9"/>
<dbReference type="InParanoid" id="A0A0N7KRX9"/>
<organism evidence="2 3">
    <name type="scientific">Oryza sativa subsp. japonica</name>
    <name type="common">Rice</name>
    <dbReference type="NCBI Taxonomy" id="39947"/>
    <lineage>
        <taxon>Eukaryota</taxon>
        <taxon>Viridiplantae</taxon>
        <taxon>Streptophyta</taxon>
        <taxon>Embryophyta</taxon>
        <taxon>Tracheophyta</taxon>
        <taxon>Spermatophyta</taxon>
        <taxon>Magnoliopsida</taxon>
        <taxon>Liliopsida</taxon>
        <taxon>Poales</taxon>
        <taxon>Poaceae</taxon>
        <taxon>BOP clade</taxon>
        <taxon>Oryzoideae</taxon>
        <taxon>Oryzeae</taxon>
        <taxon>Oryzinae</taxon>
        <taxon>Oryza</taxon>
        <taxon>Oryza sativa</taxon>
    </lineage>
</organism>
<reference evidence="3" key="1">
    <citation type="journal article" date="2005" name="Nature">
        <title>The map-based sequence of the rice genome.</title>
        <authorList>
            <consortium name="International rice genome sequencing project (IRGSP)"/>
            <person name="Matsumoto T."/>
            <person name="Wu J."/>
            <person name="Kanamori H."/>
            <person name="Katayose Y."/>
            <person name="Fujisawa M."/>
            <person name="Namiki N."/>
            <person name="Mizuno H."/>
            <person name="Yamamoto K."/>
            <person name="Antonio B.A."/>
            <person name="Baba T."/>
            <person name="Sakata K."/>
            <person name="Nagamura Y."/>
            <person name="Aoki H."/>
            <person name="Arikawa K."/>
            <person name="Arita K."/>
            <person name="Bito T."/>
            <person name="Chiden Y."/>
            <person name="Fujitsuka N."/>
            <person name="Fukunaka R."/>
            <person name="Hamada M."/>
            <person name="Harada C."/>
            <person name="Hayashi A."/>
            <person name="Hijishita S."/>
            <person name="Honda M."/>
            <person name="Hosokawa S."/>
            <person name="Ichikawa Y."/>
            <person name="Idonuma A."/>
            <person name="Iijima M."/>
            <person name="Ikeda M."/>
            <person name="Ikeno M."/>
            <person name="Ito K."/>
            <person name="Ito S."/>
            <person name="Ito T."/>
            <person name="Ito Y."/>
            <person name="Ito Y."/>
            <person name="Iwabuchi A."/>
            <person name="Kamiya K."/>
            <person name="Karasawa W."/>
            <person name="Kurita K."/>
            <person name="Katagiri S."/>
            <person name="Kikuta A."/>
            <person name="Kobayashi H."/>
            <person name="Kobayashi N."/>
            <person name="Machita K."/>
            <person name="Maehara T."/>
            <person name="Masukawa M."/>
            <person name="Mizubayashi T."/>
            <person name="Mukai Y."/>
            <person name="Nagasaki H."/>
            <person name="Nagata Y."/>
            <person name="Naito S."/>
            <person name="Nakashima M."/>
            <person name="Nakama Y."/>
            <person name="Nakamichi Y."/>
            <person name="Nakamura M."/>
            <person name="Meguro A."/>
            <person name="Negishi M."/>
            <person name="Ohta I."/>
            <person name="Ohta T."/>
            <person name="Okamoto M."/>
            <person name="Ono N."/>
            <person name="Saji S."/>
            <person name="Sakaguchi M."/>
            <person name="Sakai K."/>
            <person name="Shibata M."/>
            <person name="Shimokawa T."/>
            <person name="Song J."/>
            <person name="Takazaki Y."/>
            <person name="Terasawa K."/>
            <person name="Tsugane M."/>
            <person name="Tsuji K."/>
            <person name="Ueda S."/>
            <person name="Waki K."/>
            <person name="Yamagata H."/>
            <person name="Yamamoto M."/>
            <person name="Yamamoto S."/>
            <person name="Yamane H."/>
            <person name="Yoshiki S."/>
            <person name="Yoshihara R."/>
            <person name="Yukawa K."/>
            <person name="Zhong H."/>
            <person name="Yano M."/>
            <person name="Yuan Q."/>
            <person name="Ouyang S."/>
            <person name="Liu J."/>
            <person name="Jones K.M."/>
            <person name="Gansberger K."/>
            <person name="Moffat K."/>
            <person name="Hill J."/>
            <person name="Bera J."/>
            <person name="Fadrosh D."/>
            <person name="Jin S."/>
            <person name="Johri S."/>
            <person name="Kim M."/>
            <person name="Overton L."/>
            <person name="Reardon M."/>
            <person name="Tsitrin T."/>
            <person name="Vuong H."/>
            <person name="Weaver B."/>
            <person name="Ciecko A."/>
            <person name="Tallon L."/>
            <person name="Jackson J."/>
            <person name="Pai G."/>
            <person name="Aken S.V."/>
            <person name="Utterback T."/>
            <person name="Reidmuller S."/>
            <person name="Feldblyum T."/>
            <person name="Hsiao J."/>
            <person name="Zismann V."/>
            <person name="Iobst S."/>
            <person name="de Vazeille A.R."/>
            <person name="Buell C.R."/>
            <person name="Ying K."/>
            <person name="Li Y."/>
            <person name="Lu T."/>
            <person name="Huang Y."/>
            <person name="Zhao Q."/>
            <person name="Feng Q."/>
            <person name="Zhang L."/>
            <person name="Zhu J."/>
            <person name="Weng Q."/>
            <person name="Mu J."/>
            <person name="Lu Y."/>
            <person name="Fan D."/>
            <person name="Liu Y."/>
            <person name="Guan J."/>
            <person name="Zhang Y."/>
            <person name="Yu S."/>
            <person name="Liu X."/>
            <person name="Zhang Y."/>
            <person name="Hong G."/>
            <person name="Han B."/>
            <person name="Choisne N."/>
            <person name="Demange N."/>
            <person name="Orjeda G."/>
            <person name="Samain S."/>
            <person name="Cattolico L."/>
            <person name="Pelletier E."/>
            <person name="Couloux A."/>
            <person name="Segurens B."/>
            <person name="Wincker P."/>
            <person name="D'Hont A."/>
            <person name="Scarpelli C."/>
            <person name="Weissenbach J."/>
            <person name="Salanoubat M."/>
            <person name="Quetier F."/>
            <person name="Yu Y."/>
            <person name="Kim H.R."/>
            <person name="Rambo T."/>
            <person name="Currie J."/>
            <person name="Collura K."/>
            <person name="Luo M."/>
            <person name="Yang T."/>
            <person name="Ammiraju J.S.S."/>
            <person name="Engler F."/>
            <person name="Soderlund C."/>
            <person name="Wing R.A."/>
            <person name="Palmer L.E."/>
            <person name="de la Bastide M."/>
            <person name="Spiegel L."/>
            <person name="Nascimento L."/>
            <person name="Zutavern T."/>
            <person name="O'Shaughnessy A."/>
            <person name="Dike S."/>
            <person name="Dedhia N."/>
            <person name="Preston R."/>
            <person name="Balija V."/>
            <person name="McCombie W.R."/>
            <person name="Chow T."/>
            <person name="Chen H."/>
            <person name="Chung M."/>
            <person name="Chen C."/>
            <person name="Shaw J."/>
            <person name="Wu H."/>
            <person name="Hsiao K."/>
            <person name="Chao Y."/>
            <person name="Chu M."/>
            <person name="Cheng C."/>
            <person name="Hour A."/>
            <person name="Lee P."/>
            <person name="Lin S."/>
            <person name="Lin Y."/>
            <person name="Liou J."/>
            <person name="Liu S."/>
            <person name="Hsing Y."/>
            <person name="Raghuvanshi S."/>
            <person name="Mohanty A."/>
            <person name="Bharti A.K."/>
            <person name="Gaur A."/>
            <person name="Gupta V."/>
            <person name="Kumar D."/>
            <person name="Ravi V."/>
            <person name="Vij S."/>
            <person name="Kapur A."/>
            <person name="Khurana P."/>
            <person name="Khurana P."/>
            <person name="Khurana J.P."/>
            <person name="Tyagi A.K."/>
            <person name="Gaikwad K."/>
            <person name="Singh A."/>
            <person name="Dalal V."/>
            <person name="Srivastava S."/>
            <person name="Dixit A."/>
            <person name="Pal A.K."/>
            <person name="Ghazi I.A."/>
            <person name="Yadav M."/>
            <person name="Pandit A."/>
            <person name="Bhargava A."/>
            <person name="Sureshbabu K."/>
            <person name="Batra K."/>
            <person name="Sharma T.R."/>
            <person name="Mohapatra T."/>
            <person name="Singh N.K."/>
            <person name="Messing J."/>
            <person name="Nelson A.B."/>
            <person name="Fuks G."/>
            <person name="Kavchok S."/>
            <person name="Keizer G."/>
            <person name="Linton E."/>
            <person name="Llaca V."/>
            <person name="Song R."/>
            <person name="Tanyolac B."/>
            <person name="Young S."/>
            <person name="Ho-Il K."/>
            <person name="Hahn J.H."/>
            <person name="Sangsakoo G."/>
            <person name="Vanavichit A."/>
            <person name="de Mattos Luiz.A.T."/>
            <person name="Zimmer P.D."/>
            <person name="Malone G."/>
            <person name="Dellagostin O."/>
            <person name="de Oliveira A.C."/>
            <person name="Bevan M."/>
            <person name="Bancroft I."/>
            <person name="Minx P."/>
            <person name="Cordum H."/>
            <person name="Wilson R."/>
            <person name="Cheng Z."/>
            <person name="Jin W."/>
            <person name="Jiang J."/>
            <person name="Leong S.A."/>
            <person name="Iwama H."/>
            <person name="Gojobori T."/>
            <person name="Itoh T."/>
            <person name="Niimura Y."/>
            <person name="Fujii Y."/>
            <person name="Habara T."/>
            <person name="Sakai H."/>
            <person name="Sato Y."/>
            <person name="Wilson G."/>
            <person name="Kumar K."/>
            <person name="McCouch S."/>
            <person name="Juretic N."/>
            <person name="Hoen D."/>
            <person name="Wright S."/>
            <person name="Bruskiewich R."/>
            <person name="Bureau T."/>
            <person name="Miyao A."/>
            <person name="Hirochika H."/>
            <person name="Nishikawa T."/>
            <person name="Kadowaki K."/>
            <person name="Sugiura M."/>
            <person name="Burr B."/>
            <person name="Sasaki T."/>
        </authorList>
    </citation>
    <scope>NUCLEOTIDE SEQUENCE [LARGE SCALE GENOMIC DNA]</scope>
    <source>
        <strain evidence="3">cv. Nipponbare</strain>
    </source>
</reference>
<dbReference type="FunCoup" id="A0A0N7KRX9">
    <property type="interactions" value="2"/>
</dbReference>